<dbReference type="EMBL" id="FRAW01000005">
    <property type="protein sequence ID" value="SHK40700.1"/>
    <property type="molecule type" value="Genomic_DNA"/>
</dbReference>
<dbReference type="Gene3D" id="3.40.50.300">
    <property type="entry name" value="P-loop containing nucleotide triphosphate hydrolases"/>
    <property type="match status" value="1"/>
</dbReference>
<dbReference type="CDD" id="cd03214">
    <property type="entry name" value="ABC_Iron-Siderophores_B12_Hemin"/>
    <property type="match status" value="1"/>
</dbReference>
<dbReference type="Pfam" id="PF00005">
    <property type="entry name" value="ABC_tran"/>
    <property type="match status" value="1"/>
</dbReference>
<comment type="function">
    <text evidence="5">Part of the ABC transporter complex HmuTUV involved in hemin import. Responsible for energy coupling to the transport system.</text>
</comment>
<dbReference type="GO" id="GO:0005524">
    <property type="term" value="F:ATP binding"/>
    <property type="evidence" value="ECO:0007669"/>
    <property type="project" value="UniProtKB-KW"/>
</dbReference>
<gene>
    <name evidence="7" type="ORF">SAMN05720469_10568</name>
</gene>
<keyword evidence="8" id="KW-1185">Reference proteome</keyword>
<dbReference type="SUPFAM" id="SSF52540">
    <property type="entry name" value="P-loop containing nucleoside triphosphate hydrolases"/>
    <property type="match status" value="1"/>
</dbReference>
<keyword evidence="4" id="KW-1278">Translocase</keyword>
<evidence type="ECO:0000256" key="3">
    <source>
        <dbReference type="ARBA" id="ARBA00022840"/>
    </source>
</evidence>
<dbReference type="InterPro" id="IPR003593">
    <property type="entry name" value="AAA+_ATPase"/>
</dbReference>
<dbReference type="GO" id="GO:0016887">
    <property type="term" value="F:ATP hydrolysis activity"/>
    <property type="evidence" value="ECO:0007669"/>
    <property type="project" value="InterPro"/>
</dbReference>
<dbReference type="AlphaFoldDB" id="A0A1M6S7M5"/>
<accession>A0A1M6S7M5</accession>
<evidence type="ECO:0000256" key="5">
    <source>
        <dbReference type="ARBA" id="ARBA00037066"/>
    </source>
</evidence>
<evidence type="ECO:0000313" key="8">
    <source>
        <dbReference type="Proteomes" id="UP000184275"/>
    </source>
</evidence>
<evidence type="ECO:0000256" key="4">
    <source>
        <dbReference type="ARBA" id="ARBA00022967"/>
    </source>
</evidence>
<evidence type="ECO:0000256" key="1">
    <source>
        <dbReference type="ARBA" id="ARBA00022448"/>
    </source>
</evidence>
<organism evidence="7 8">
    <name type="scientific">Fibrobacter intestinalis</name>
    <dbReference type="NCBI Taxonomy" id="28122"/>
    <lineage>
        <taxon>Bacteria</taxon>
        <taxon>Pseudomonadati</taxon>
        <taxon>Fibrobacterota</taxon>
        <taxon>Fibrobacteria</taxon>
        <taxon>Fibrobacterales</taxon>
        <taxon>Fibrobacteraceae</taxon>
        <taxon>Fibrobacter</taxon>
    </lineage>
</organism>
<dbReference type="SMART" id="SM00382">
    <property type="entry name" value="AAA"/>
    <property type="match status" value="1"/>
</dbReference>
<protein>
    <submittedName>
        <fullName evidence="7">Iron complex transport system ATP-binding protein</fullName>
    </submittedName>
</protein>
<sequence>MAETVLEAKNLSVGYGMPLFPQASLDLQAGELVSLVGPNGSGKSTLLKTFAGLLTPCSGTIRLCGMVMEKMAKRKRAQLVASVFTHERAPFGMTVREFISLGRIPFSGIFDQRTEGDELAVDDALANTELTDFANRRVAALSDGERSRVLVARAMASHPKLLLLDEPTAFLDVPHILSLFHFLREFAEKKQMAILLSTHHLDYAFRFSHRVIALDGKGGIGEGFLPKMQEAGLLSWAKE</sequence>
<evidence type="ECO:0000256" key="2">
    <source>
        <dbReference type="ARBA" id="ARBA00022741"/>
    </source>
</evidence>
<feature type="domain" description="ABC transporter" evidence="6">
    <location>
        <begin position="5"/>
        <end position="237"/>
    </location>
</feature>
<dbReference type="PANTHER" id="PTHR42794">
    <property type="entry name" value="HEMIN IMPORT ATP-BINDING PROTEIN HMUV"/>
    <property type="match status" value="1"/>
</dbReference>
<keyword evidence="2" id="KW-0547">Nucleotide-binding</keyword>
<proteinExistence type="predicted"/>
<dbReference type="PANTHER" id="PTHR42794:SF1">
    <property type="entry name" value="HEMIN IMPORT ATP-BINDING PROTEIN HMUV"/>
    <property type="match status" value="1"/>
</dbReference>
<keyword evidence="3 7" id="KW-0067">ATP-binding</keyword>
<dbReference type="RefSeq" id="WP_073302945.1">
    <property type="nucleotide sequence ID" value="NZ_FRAW01000005.1"/>
</dbReference>
<dbReference type="PROSITE" id="PS50893">
    <property type="entry name" value="ABC_TRANSPORTER_2"/>
    <property type="match status" value="1"/>
</dbReference>
<evidence type="ECO:0000313" key="7">
    <source>
        <dbReference type="EMBL" id="SHK40700.1"/>
    </source>
</evidence>
<dbReference type="InterPro" id="IPR003439">
    <property type="entry name" value="ABC_transporter-like_ATP-bd"/>
</dbReference>
<evidence type="ECO:0000259" key="6">
    <source>
        <dbReference type="PROSITE" id="PS50893"/>
    </source>
</evidence>
<keyword evidence="1" id="KW-0813">Transport</keyword>
<name>A0A1M6S7M5_9BACT</name>
<reference evidence="8" key="1">
    <citation type="submission" date="2016-11" db="EMBL/GenBank/DDBJ databases">
        <authorList>
            <person name="Varghese N."/>
            <person name="Submissions S."/>
        </authorList>
    </citation>
    <scope>NUCLEOTIDE SEQUENCE [LARGE SCALE GENOMIC DNA]</scope>
    <source>
        <strain evidence="8">UWOS</strain>
    </source>
</reference>
<dbReference type="InterPro" id="IPR027417">
    <property type="entry name" value="P-loop_NTPase"/>
</dbReference>
<dbReference type="Proteomes" id="UP000184275">
    <property type="component" value="Unassembled WGS sequence"/>
</dbReference>